<evidence type="ECO:0008006" key="3">
    <source>
        <dbReference type="Google" id="ProtNLM"/>
    </source>
</evidence>
<proteinExistence type="predicted"/>
<dbReference type="PROSITE" id="PS51257">
    <property type="entry name" value="PROKAR_LIPOPROTEIN"/>
    <property type="match status" value="1"/>
</dbReference>
<sequence>MSRSLLFLLILTIGGCASKNQSNVPAEPELVDTVVFEEEPAPTVPSVSKTELIFLPDTATTFRGLNLGASRQEVLQMEADNAPEERTDRLLVSLDLDSTELADIMYILDENDQVKGFNIQVYLRNESSLRDMQTELQAYFTQKYGAPRAKQNDYVEWSLPEQEAVRMGIINEGIDKGIEIEIGAGS</sequence>
<dbReference type="RefSeq" id="WP_143017225.1">
    <property type="nucleotide sequence ID" value="NZ_FNFO01000003.1"/>
</dbReference>
<dbReference type="Proteomes" id="UP000198510">
    <property type="component" value="Unassembled WGS sequence"/>
</dbReference>
<evidence type="ECO:0000313" key="2">
    <source>
        <dbReference type="Proteomes" id="UP000198510"/>
    </source>
</evidence>
<organism evidence="1 2">
    <name type="scientific">Catalinimonas alkaloidigena</name>
    <dbReference type="NCBI Taxonomy" id="1075417"/>
    <lineage>
        <taxon>Bacteria</taxon>
        <taxon>Pseudomonadati</taxon>
        <taxon>Bacteroidota</taxon>
        <taxon>Cytophagia</taxon>
        <taxon>Cytophagales</taxon>
        <taxon>Catalimonadaceae</taxon>
        <taxon>Catalinimonas</taxon>
    </lineage>
</organism>
<dbReference type="STRING" id="1075417.SAMN05421823_103663"/>
<keyword evidence="2" id="KW-1185">Reference proteome</keyword>
<gene>
    <name evidence="1" type="ORF">SAMN05421823_103663</name>
</gene>
<dbReference type="EMBL" id="FNFO01000003">
    <property type="protein sequence ID" value="SDK82950.1"/>
    <property type="molecule type" value="Genomic_DNA"/>
</dbReference>
<reference evidence="1 2" key="1">
    <citation type="submission" date="2016-10" db="EMBL/GenBank/DDBJ databases">
        <authorList>
            <person name="de Groot N.N."/>
        </authorList>
    </citation>
    <scope>NUCLEOTIDE SEQUENCE [LARGE SCALE GENOMIC DNA]</scope>
    <source>
        <strain evidence="1 2">DSM 25186</strain>
    </source>
</reference>
<protein>
    <recommendedName>
        <fullName evidence="3">Lipoprotein</fullName>
    </recommendedName>
</protein>
<name>A0A1G9F3N8_9BACT</name>
<evidence type="ECO:0000313" key="1">
    <source>
        <dbReference type="EMBL" id="SDK82950.1"/>
    </source>
</evidence>
<dbReference type="OrthoDB" id="958015at2"/>
<dbReference type="AlphaFoldDB" id="A0A1G9F3N8"/>
<accession>A0A1G9F3N8</accession>